<sequence>MYLANTLAGKNVINTICVQERNSYITRRINAAPTAIIVPAKPTAISYIESGRKYNFMVFVPYCSIRFSTFSIERRSSFSVSSSACFCSKNFFSSSATSIRILSKSIFSSIRISCFRLLKSLSRSSRMCR</sequence>
<gene>
    <name evidence="1" type="ORF">BN9_110830</name>
</gene>
<dbReference type="InParanoid" id="A0A024GTM3"/>
<comment type="caution">
    <text evidence="1">The sequence shown here is derived from an EMBL/GenBank/DDBJ whole genome shotgun (WGS) entry which is preliminary data.</text>
</comment>
<protein>
    <submittedName>
        <fullName evidence="1">Uncharacterized protein</fullName>
    </submittedName>
</protein>
<keyword evidence="2" id="KW-1185">Reference proteome</keyword>
<dbReference type="Proteomes" id="UP000053237">
    <property type="component" value="Unassembled WGS sequence"/>
</dbReference>
<dbReference type="AlphaFoldDB" id="A0A024GTM3"/>
<evidence type="ECO:0000313" key="2">
    <source>
        <dbReference type="Proteomes" id="UP000053237"/>
    </source>
</evidence>
<organism evidence="1 2">
    <name type="scientific">Albugo candida</name>
    <dbReference type="NCBI Taxonomy" id="65357"/>
    <lineage>
        <taxon>Eukaryota</taxon>
        <taxon>Sar</taxon>
        <taxon>Stramenopiles</taxon>
        <taxon>Oomycota</taxon>
        <taxon>Peronosporomycetes</taxon>
        <taxon>Albuginales</taxon>
        <taxon>Albuginaceae</taxon>
        <taxon>Albugo</taxon>
    </lineage>
</organism>
<evidence type="ECO:0000313" key="1">
    <source>
        <dbReference type="EMBL" id="CCI49708.1"/>
    </source>
</evidence>
<proteinExistence type="predicted"/>
<accession>A0A024GTM3</accession>
<name>A0A024GTM3_9STRA</name>
<dbReference type="EMBL" id="CAIX01000330">
    <property type="protein sequence ID" value="CCI49708.1"/>
    <property type="molecule type" value="Genomic_DNA"/>
</dbReference>
<reference evidence="1 2" key="1">
    <citation type="submission" date="2012-05" db="EMBL/GenBank/DDBJ databases">
        <title>Recombination and specialization in a pathogen metapopulation.</title>
        <authorList>
            <person name="Gardiner A."/>
            <person name="Kemen E."/>
            <person name="Schultz-Larsen T."/>
            <person name="MacLean D."/>
            <person name="Van Oosterhout C."/>
            <person name="Jones J.D.G."/>
        </authorList>
    </citation>
    <scope>NUCLEOTIDE SEQUENCE [LARGE SCALE GENOMIC DNA]</scope>
    <source>
        <strain evidence="1 2">Ac Nc2</strain>
    </source>
</reference>